<evidence type="ECO:0000313" key="1">
    <source>
        <dbReference type="EMBL" id="KTF08312.1"/>
    </source>
</evidence>
<name>A0A1B6NYS5_9ZZZZ</name>
<comment type="caution">
    <text evidence="1">The sequence shown here is derived from an EMBL/GenBank/DDBJ whole genome shotgun (WGS) entry which is preliminary data.</text>
</comment>
<proteinExistence type="predicted"/>
<dbReference type="AlphaFoldDB" id="A0A1B6NYS5"/>
<dbReference type="EMBL" id="AYSL01000033">
    <property type="protein sequence ID" value="KTF08312.1"/>
    <property type="molecule type" value="Genomic_DNA"/>
</dbReference>
<reference evidence="1" key="1">
    <citation type="submission" date="2013-11" db="EMBL/GenBank/DDBJ databases">
        <title>Microbial diversity, functional groups and degradation webs in Northern and Southern Mediterranean and Red Sea marine crude oil polluted sites.</title>
        <authorList>
            <person name="Daffonchio D."/>
            <person name="Mapelli F."/>
            <person name="Ferrer M."/>
            <person name="Richter M."/>
            <person name="Cherif A."/>
            <person name="Malkawi H.I."/>
            <person name="Yakimov M.M."/>
            <person name="Abdel-Fattah Y.R."/>
            <person name="Blaghen M."/>
            <person name="Golyshin P.N."/>
            <person name="Kalogerakis N."/>
            <person name="Boon N."/>
            <person name="Magagnini M."/>
            <person name="Fava F."/>
        </authorList>
    </citation>
    <scope>NUCLEOTIDE SEQUENCE</scope>
</reference>
<protein>
    <submittedName>
        <fullName evidence="1">Uncharacterized protein</fullName>
    </submittedName>
</protein>
<accession>A0A1B6NYS5</accession>
<sequence length="61" mass="6532">MSHQNKPAVAQQPTRCSPLLASVASRSMHAASVMTIKGHFTSETCTKQALPHQINLSMKAA</sequence>
<gene>
    <name evidence="1" type="ORF">MGSAQ_000193</name>
</gene>
<organism evidence="1">
    <name type="scientific">marine sediment metagenome</name>
    <dbReference type="NCBI Taxonomy" id="412755"/>
    <lineage>
        <taxon>unclassified sequences</taxon>
        <taxon>metagenomes</taxon>
        <taxon>ecological metagenomes</taxon>
    </lineage>
</organism>